<evidence type="ECO:0000313" key="3">
    <source>
        <dbReference type="Proteomes" id="UP000273854"/>
    </source>
</evidence>
<dbReference type="InterPro" id="IPR016181">
    <property type="entry name" value="Acyl_CoA_acyltransferase"/>
</dbReference>
<dbReference type="Gene3D" id="3.40.630.30">
    <property type="match status" value="1"/>
</dbReference>
<feature type="domain" description="N-acetyltransferase" evidence="1">
    <location>
        <begin position="24"/>
        <end position="153"/>
    </location>
</feature>
<organism evidence="2 3">
    <name type="scientific">Pseudomonas viridiflava</name>
    <name type="common">Phytomonas viridiflava</name>
    <dbReference type="NCBI Taxonomy" id="33069"/>
    <lineage>
        <taxon>Bacteria</taxon>
        <taxon>Pseudomonadati</taxon>
        <taxon>Pseudomonadota</taxon>
        <taxon>Gammaproteobacteria</taxon>
        <taxon>Pseudomonadales</taxon>
        <taxon>Pseudomonadaceae</taxon>
        <taxon>Pseudomonas</taxon>
    </lineage>
</organism>
<dbReference type="PANTHER" id="PTHR47237">
    <property type="entry name" value="SLL0310 PROTEIN"/>
    <property type="match status" value="1"/>
</dbReference>
<dbReference type="InterPro" id="IPR000182">
    <property type="entry name" value="GNAT_dom"/>
</dbReference>
<gene>
    <name evidence="2" type="ORF">ALP40_00012</name>
</gene>
<sequence>MLKHADQNAPSEPRHCASADPAVPQLMPLRADHLPQAAGLSSALAWPYRELDWRFAFELGAGLAVEVEGQLVGTALWWPQGESHATVGMIIVSSTLQGKGIGRALMDSLLQHTGERTLMLNSTQEGLALYTRLGFVAHGRIHQHQALLEHTSHFVAQGAPVRFMQIEDQQSVRQLDRAATGRDRSALLNHLFEIGSILVVDHGDGVSAYGCVREWGRGVVIGPVVASGPEAVPDAKALIAALAEAHRGRFIRIDVTEDSGLSPWLSESGLPCVGHATPMVRTTHAPPGSAETDARLLALSNQSIG</sequence>
<evidence type="ECO:0000313" key="2">
    <source>
        <dbReference type="EMBL" id="RMT82965.1"/>
    </source>
</evidence>
<dbReference type="PANTHER" id="PTHR47237:SF2">
    <property type="entry name" value="BLL4206 PROTEIN"/>
    <property type="match status" value="1"/>
</dbReference>
<dbReference type="SUPFAM" id="SSF55729">
    <property type="entry name" value="Acyl-CoA N-acyltransferases (Nat)"/>
    <property type="match status" value="1"/>
</dbReference>
<dbReference type="AlphaFoldDB" id="A0A3M5PFA2"/>
<name>A0A3M5PFA2_PSEVI</name>
<dbReference type="InterPro" id="IPR041496">
    <property type="entry name" value="YitH/HolE_GNAT"/>
</dbReference>
<reference evidence="2 3" key="1">
    <citation type="submission" date="2018-08" db="EMBL/GenBank/DDBJ databases">
        <title>Recombination of ecologically and evolutionarily significant loci maintains genetic cohesion in the Pseudomonas syringae species complex.</title>
        <authorList>
            <person name="Dillon M."/>
            <person name="Thakur S."/>
            <person name="Almeida R.N.D."/>
            <person name="Weir B.S."/>
            <person name="Guttman D.S."/>
        </authorList>
    </citation>
    <scope>NUCLEOTIDE SEQUENCE [LARGE SCALE GENOMIC DNA]</scope>
    <source>
        <strain evidence="2 3">ICMP 19473</strain>
    </source>
</reference>
<dbReference type="CDD" id="cd04301">
    <property type="entry name" value="NAT_SF"/>
    <property type="match status" value="1"/>
</dbReference>
<protein>
    <submittedName>
        <fullName evidence="2">N-acetyltransferase GCN5</fullName>
    </submittedName>
</protein>
<dbReference type="Pfam" id="PF00583">
    <property type="entry name" value="Acetyltransf_1"/>
    <property type="match status" value="1"/>
</dbReference>
<dbReference type="InterPro" id="IPR052729">
    <property type="entry name" value="Acyl/Acetyltrans_Enzymes"/>
</dbReference>
<dbReference type="EMBL" id="RBTP01000019">
    <property type="protein sequence ID" value="RMT82965.1"/>
    <property type="molecule type" value="Genomic_DNA"/>
</dbReference>
<dbReference type="Proteomes" id="UP000273854">
    <property type="component" value="Unassembled WGS sequence"/>
</dbReference>
<dbReference type="OrthoDB" id="510731at2"/>
<comment type="caution">
    <text evidence="2">The sequence shown here is derived from an EMBL/GenBank/DDBJ whole genome shotgun (WGS) entry which is preliminary data.</text>
</comment>
<dbReference type="GO" id="GO:0016747">
    <property type="term" value="F:acyltransferase activity, transferring groups other than amino-acyl groups"/>
    <property type="evidence" value="ECO:0007669"/>
    <property type="project" value="InterPro"/>
</dbReference>
<keyword evidence="2" id="KW-0808">Transferase</keyword>
<accession>A0A3M5PFA2</accession>
<dbReference type="RefSeq" id="WP_122207728.1">
    <property type="nucleotide sequence ID" value="NZ_RBTP01000019.1"/>
</dbReference>
<proteinExistence type="predicted"/>
<dbReference type="Gene3D" id="3.40.630.90">
    <property type="match status" value="1"/>
</dbReference>
<dbReference type="PROSITE" id="PS51186">
    <property type="entry name" value="GNAT"/>
    <property type="match status" value="1"/>
</dbReference>
<dbReference type="Pfam" id="PF18014">
    <property type="entry name" value="Acetyltransf_18"/>
    <property type="match status" value="1"/>
</dbReference>
<evidence type="ECO:0000259" key="1">
    <source>
        <dbReference type="PROSITE" id="PS51186"/>
    </source>
</evidence>